<evidence type="ECO:0008006" key="2">
    <source>
        <dbReference type="Google" id="ProtNLM"/>
    </source>
</evidence>
<sequence>MCGVLKICISSYYYSVNRKPTKRDIENLALKDIIKRIFSEYKGRYG</sequence>
<evidence type="ECO:0000313" key="1">
    <source>
        <dbReference type="EMBL" id="GAH24519.1"/>
    </source>
</evidence>
<accession>X1F583</accession>
<proteinExistence type="predicted"/>
<gene>
    <name evidence="1" type="ORF">S01H4_65323</name>
</gene>
<comment type="caution">
    <text evidence="1">The sequence shown here is derived from an EMBL/GenBank/DDBJ whole genome shotgun (WGS) entry which is preliminary data.</text>
</comment>
<reference evidence="1" key="1">
    <citation type="journal article" date="2014" name="Front. Microbiol.">
        <title>High frequency of phylogenetically diverse reductive dehalogenase-homologous genes in deep subseafloor sedimentary metagenomes.</title>
        <authorList>
            <person name="Kawai M."/>
            <person name="Futagami T."/>
            <person name="Toyoda A."/>
            <person name="Takaki Y."/>
            <person name="Nishi S."/>
            <person name="Hori S."/>
            <person name="Arai W."/>
            <person name="Tsubouchi T."/>
            <person name="Morono Y."/>
            <person name="Uchiyama I."/>
            <person name="Ito T."/>
            <person name="Fujiyama A."/>
            <person name="Inagaki F."/>
            <person name="Takami H."/>
        </authorList>
    </citation>
    <scope>NUCLEOTIDE SEQUENCE</scope>
    <source>
        <strain evidence="1">Expedition CK06-06</strain>
    </source>
</reference>
<organism evidence="1">
    <name type="scientific">marine sediment metagenome</name>
    <dbReference type="NCBI Taxonomy" id="412755"/>
    <lineage>
        <taxon>unclassified sequences</taxon>
        <taxon>metagenomes</taxon>
        <taxon>ecological metagenomes</taxon>
    </lineage>
</organism>
<dbReference type="AlphaFoldDB" id="X1F583"/>
<protein>
    <recommendedName>
        <fullName evidence="2">HTH-like domain-containing protein</fullName>
    </recommendedName>
</protein>
<feature type="non-terminal residue" evidence="1">
    <location>
        <position position="46"/>
    </location>
</feature>
<name>X1F583_9ZZZZ</name>
<dbReference type="EMBL" id="BART01039926">
    <property type="protein sequence ID" value="GAH24519.1"/>
    <property type="molecule type" value="Genomic_DNA"/>
</dbReference>